<keyword evidence="5 7" id="KW-1133">Transmembrane helix</keyword>
<feature type="domain" description="ABC transporter" evidence="8">
    <location>
        <begin position="336"/>
        <end position="549"/>
    </location>
</feature>
<dbReference type="InterPro" id="IPR039421">
    <property type="entry name" value="Type_1_exporter"/>
</dbReference>
<dbReference type="Gene3D" id="3.40.50.300">
    <property type="entry name" value="P-loop containing nucleotide triphosphate hydrolases"/>
    <property type="match status" value="1"/>
</dbReference>
<evidence type="ECO:0000259" key="9">
    <source>
        <dbReference type="PROSITE" id="PS50929"/>
    </source>
</evidence>
<dbReference type="Gene3D" id="1.20.1560.10">
    <property type="entry name" value="ABC transporter type 1, transmembrane domain"/>
    <property type="match status" value="1"/>
</dbReference>
<dbReference type="PROSITE" id="PS50893">
    <property type="entry name" value="ABC_TRANSPORTER_2"/>
    <property type="match status" value="1"/>
</dbReference>
<evidence type="ECO:0000256" key="4">
    <source>
        <dbReference type="ARBA" id="ARBA00022840"/>
    </source>
</evidence>
<feature type="domain" description="ABC transmembrane type-1" evidence="9">
    <location>
        <begin position="21"/>
        <end position="299"/>
    </location>
</feature>
<dbReference type="SMART" id="SM00382">
    <property type="entry name" value="AAA"/>
    <property type="match status" value="1"/>
</dbReference>
<feature type="transmembrane region" description="Helical" evidence="7">
    <location>
        <begin position="20"/>
        <end position="44"/>
    </location>
</feature>
<name>A0A7X1PTP8_9PSED</name>
<evidence type="ECO:0000313" key="10">
    <source>
        <dbReference type="EMBL" id="MQA57040.1"/>
    </source>
</evidence>
<dbReference type="GO" id="GO:0005886">
    <property type="term" value="C:plasma membrane"/>
    <property type="evidence" value="ECO:0007669"/>
    <property type="project" value="UniProtKB-SubCell"/>
</dbReference>
<evidence type="ECO:0000256" key="7">
    <source>
        <dbReference type="SAM" id="Phobius"/>
    </source>
</evidence>
<evidence type="ECO:0000259" key="8">
    <source>
        <dbReference type="PROSITE" id="PS50893"/>
    </source>
</evidence>
<dbReference type="InterPro" id="IPR003593">
    <property type="entry name" value="AAA+_ATPase"/>
</dbReference>
<feature type="transmembrane region" description="Helical" evidence="7">
    <location>
        <begin position="157"/>
        <end position="175"/>
    </location>
</feature>
<dbReference type="Pfam" id="PF00005">
    <property type="entry name" value="ABC_tran"/>
    <property type="match status" value="1"/>
</dbReference>
<evidence type="ECO:0000256" key="1">
    <source>
        <dbReference type="ARBA" id="ARBA00004651"/>
    </source>
</evidence>
<organism evidence="10 11">
    <name type="scientific">Pseudomonas piscis</name>
    <dbReference type="NCBI Taxonomy" id="2614538"/>
    <lineage>
        <taxon>Bacteria</taxon>
        <taxon>Pseudomonadati</taxon>
        <taxon>Pseudomonadota</taxon>
        <taxon>Gammaproteobacteria</taxon>
        <taxon>Pseudomonadales</taxon>
        <taxon>Pseudomonadaceae</taxon>
        <taxon>Pseudomonas</taxon>
    </lineage>
</organism>
<evidence type="ECO:0000256" key="2">
    <source>
        <dbReference type="ARBA" id="ARBA00022692"/>
    </source>
</evidence>
<dbReference type="InterPro" id="IPR027417">
    <property type="entry name" value="P-loop_NTPase"/>
</dbReference>
<reference evidence="10 11" key="1">
    <citation type="submission" date="2019-10" db="EMBL/GenBank/DDBJ databases">
        <title>Pseudomonas dajingensis sp. nov., isolated from the profound head ulcers of farmed Murray cod (Maccullochella peelii peelii).</title>
        <authorList>
            <person name="Liu Y."/>
        </authorList>
    </citation>
    <scope>NUCLEOTIDE SEQUENCE [LARGE SCALE GENOMIC DNA]</scope>
    <source>
        <strain evidence="10 11">MC042</strain>
    </source>
</reference>
<dbReference type="GO" id="GO:0034040">
    <property type="term" value="F:ATPase-coupled lipid transmembrane transporter activity"/>
    <property type="evidence" value="ECO:0007669"/>
    <property type="project" value="TreeGrafter"/>
</dbReference>
<dbReference type="AlphaFoldDB" id="A0A7X1PTP8"/>
<gene>
    <name evidence="10" type="ORF">GDH07_27330</name>
</gene>
<dbReference type="GO" id="GO:0015833">
    <property type="term" value="P:peptide transport"/>
    <property type="evidence" value="ECO:0007669"/>
    <property type="project" value="InterPro"/>
</dbReference>
<protein>
    <submittedName>
        <fullName evidence="10">Cyclic peptide export ABC transporter</fullName>
    </submittedName>
</protein>
<dbReference type="Pfam" id="PF00664">
    <property type="entry name" value="ABC_membrane"/>
    <property type="match status" value="1"/>
</dbReference>
<dbReference type="PANTHER" id="PTHR24221:SF654">
    <property type="entry name" value="ATP-BINDING CASSETTE SUB-FAMILY B MEMBER 6"/>
    <property type="match status" value="1"/>
</dbReference>
<accession>A0A7X1PTP8</accession>
<evidence type="ECO:0000256" key="5">
    <source>
        <dbReference type="ARBA" id="ARBA00022989"/>
    </source>
</evidence>
<keyword evidence="2 7" id="KW-0812">Transmembrane</keyword>
<sequence>MTNPARGATRELLGLLRPFWFIVTVSILLGGLAGLSVTSLLATINSALNNDEGMSQGIALLFAGLCLVAIASSIFSDIGSHYVGQRIIAKLRKELGGKVLSAPIEQLERFRSHRLIPVLTHDVDTISDFAFTFASLAISLSITLGCLVYLATLSVPIFLMVLVAVVIGVPVQYWASAKGIKGFDDAREEEDVLQKHYSAIADGAKELRIHRPRRQRMLVDKIQATADRICALQVKSVNTFIIARSFGSMLFFLVIGLAIAMQAIWPSADKAAMSGFVLVLLYMKGPLEHLLGTLPTVNRARIAFHRIMQLSEQFSSPEPHLLDHDPEVRKQAVQSIELCNVRYDYPTVTGGNPFSLGPVNLKIEQGDIIFIVGENGCGKTTLIKLLLGLYSPQSGEVRLNGQAVKAQDLDDYRQSFTTVFADYHLFDDLIQANPTLPVDVSQYLERLEISHKVSIQDGSFSTTDLSTGQRKRLALVNAWLEERPVLVFDEWAADQDPTFRRIFYTELLPDLKRLGKTIIVISHDDRYFDIADQLVRMEAGQVMTHLQPA</sequence>
<keyword evidence="3" id="KW-0547">Nucleotide-binding</keyword>
<dbReference type="PANTHER" id="PTHR24221">
    <property type="entry name" value="ATP-BINDING CASSETTE SUB-FAMILY B"/>
    <property type="match status" value="1"/>
</dbReference>
<feature type="transmembrane region" description="Helical" evidence="7">
    <location>
        <begin position="241"/>
        <end position="265"/>
    </location>
</feature>
<keyword evidence="4" id="KW-0067">ATP-binding</keyword>
<dbReference type="RefSeq" id="WP_152899466.1">
    <property type="nucleotide sequence ID" value="NZ_WHUV01000005.1"/>
</dbReference>
<dbReference type="CDD" id="cd03228">
    <property type="entry name" value="ABCC_MRP_Like"/>
    <property type="match status" value="1"/>
</dbReference>
<evidence type="ECO:0000256" key="6">
    <source>
        <dbReference type="ARBA" id="ARBA00023136"/>
    </source>
</evidence>
<dbReference type="NCBIfam" id="TIGR01194">
    <property type="entry name" value="cyc_pep_trnsptr"/>
    <property type="match status" value="1"/>
</dbReference>
<dbReference type="Proteomes" id="UP000486534">
    <property type="component" value="Unassembled WGS sequence"/>
</dbReference>
<feature type="transmembrane region" description="Helical" evidence="7">
    <location>
        <begin position="56"/>
        <end position="76"/>
    </location>
</feature>
<dbReference type="GO" id="GO:0016887">
    <property type="term" value="F:ATP hydrolysis activity"/>
    <property type="evidence" value="ECO:0007669"/>
    <property type="project" value="InterPro"/>
</dbReference>
<dbReference type="PROSITE" id="PS50929">
    <property type="entry name" value="ABC_TM1F"/>
    <property type="match status" value="1"/>
</dbReference>
<feature type="transmembrane region" description="Helical" evidence="7">
    <location>
        <begin position="129"/>
        <end position="151"/>
    </location>
</feature>
<proteinExistence type="predicted"/>
<dbReference type="InterPro" id="IPR011527">
    <property type="entry name" value="ABC1_TM_dom"/>
</dbReference>
<dbReference type="SUPFAM" id="SSF90123">
    <property type="entry name" value="ABC transporter transmembrane region"/>
    <property type="match status" value="1"/>
</dbReference>
<dbReference type="SUPFAM" id="SSF52540">
    <property type="entry name" value="P-loop containing nucleoside triphosphate hydrolases"/>
    <property type="match status" value="1"/>
</dbReference>
<dbReference type="GO" id="GO:0005524">
    <property type="term" value="F:ATP binding"/>
    <property type="evidence" value="ECO:0007669"/>
    <property type="project" value="UniProtKB-KW"/>
</dbReference>
<dbReference type="InterPro" id="IPR036640">
    <property type="entry name" value="ABC1_TM_sf"/>
</dbReference>
<dbReference type="GO" id="GO:1904680">
    <property type="term" value="F:peptide transmembrane transporter activity"/>
    <property type="evidence" value="ECO:0007669"/>
    <property type="project" value="InterPro"/>
</dbReference>
<evidence type="ECO:0000256" key="3">
    <source>
        <dbReference type="ARBA" id="ARBA00022741"/>
    </source>
</evidence>
<dbReference type="GO" id="GO:0140359">
    <property type="term" value="F:ABC-type transporter activity"/>
    <property type="evidence" value="ECO:0007669"/>
    <property type="project" value="InterPro"/>
</dbReference>
<comment type="caution">
    <text evidence="10">The sequence shown here is derived from an EMBL/GenBank/DDBJ whole genome shotgun (WGS) entry which is preliminary data.</text>
</comment>
<dbReference type="InterPro" id="IPR003439">
    <property type="entry name" value="ABC_transporter-like_ATP-bd"/>
</dbReference>
<comment type="subcellular location">
    <subcellularLocation>
        <location evidence="1">Cell membrane</location>
        <topology evidence="1">Multi-pass membrane protein</topology>
    </subcellularLocation>
</comment>
<dbReference type="FunFam" id="3.40.50.300:FF:001035">
    <property type="entry name" value="ABC transporter ATP-binding protein YojI"/>
    <property type="match status" value="1"/>
</dbReference>
<keyword evidence="6 7" id="KW-0472">Membrane</keyword>
<dbReference type="EMBL" id="WHUV01000005">
    <property type="protein sequence ID" value="MQA57040.1"/>
    <property type="molecule type" value="Genomic_DNA"/>
</dbReference>
<dbReference type="InterPro" id="IPR005898">
    <property type="entry name" value="Cyc_pep_transpt_SyrD/YojI"/>
</dbReference>
<evidence type="ECO:0000313" key="11">
    <source>
        <dbReference type="Proteomes" id="UP000486534"/>
    </source>
</evidence>